<name>A0A7W2EWU9_9BURK</name>
<keyword evidence="7 9" id="KW-1133">Transmembrane helix</keyword>
<dbReference type="Pfam" id="PF25994">
    <property type="entry name" value="HH_AprE"/>
    <property type="match status" value="1"/>
</dbReference>
<evidence type="ECO:0000256" key="1">
    <source>
        <dbReference type="ARBA" id="ARBA00004377"/>
    </source>
</evidence>
<accession>A0A7W2EWU9</accession>
<evidence type="ECO:0000256" key="6">
    <source>
        <dbReference type="ARBA" id="ARBA00022692"/>
    </source>
</evidence>
<comment type="subcellular location">
    <subcellularLocation>
        <location evidence="1 9">Cell inner membrane</location>
        <topology evidence="1 9">Single-pass membrane protein</topology>
    </subcellularLocation>
</comment>
<dbReference type="Pfam" id="PF26002">
    <property type="entry name" value="Beta-barrel_AprE"/>
    <property type="match status" value="1"/>
</dbReference>
<proteinExistence type="inferred from homology"/>
<keyword evidence="3 9" id="KW-0813">Transport</keyword>
<comment type="caution">
    <text evidence="13">The sequence shown here is derived from an EMBL/GenBank/DDBJ whole genome shotgun (WGS) entry which is preliminary data.</text>
</comment>
<evidence type="ECO:0000256" key="10">
    <source>
        <dbReference type="SAM" id="Coils"/>
    </source>
</evidence>
<dbReference type="SUPFAM" id="SSF111369">
    <property type="entry name" value="HlyD-like secretion proteins"/>
    <property type="match status" value="2"/>
</dbReference>
<evidence type="ECO:0000313" key="13">
    <source>
        <dbReference type="EMBL" id="MBA5640025.1"/>
    </source>
</evidence>
<feature type="coiled-coil region" evidence="10">
    <location>
        <begin position="176"/>
        <end position="217"/>
    </location>
</feature>
<dbReference type="InterPro" id="IPR058982">
    <property type="entry name" value="Beta-barrel_AprE"/>
</dbReference>
<dbReference type="InterPro" id="IPR050739">
    <property type="entry name" value="MFP"/>
</dbReference>
<evidence type="ECO:0000256" key="9">
    <source>
        <dbReference type="RuleBase" id="RU365093"/>
    </source>
</evidence>
<dbReference type="PRINTS" id="PR01490">
    <property type="entry name" value="RTXTOXIND"/>
</dbReference>
<dbReference type="Proteomes" id="UP000534388">
    <property type="component" value="Unassembled WGS sequence"/>
</dbReference>
<keyword evidence="5 9" id="KW-0997">Cell inner membrane</keyword>
<evidence type="ECO:0000313" key="14">
    <source>
        <dbReference type="Proteomes" id="UP000534388"/>
    </source>
</evidence>
<keyword evidence="6 9" id="KW-0812">Transmembrane</keyword>
<organism evidence="13 14">
    <name type="scientific">Rugamonas brunnea</name>
    <dbReference type="NCBI Taxonomy" id="2758569"/>
    <lineage>
        <taxon>Bacteria</taxon>
        <taxon>Pseudomonadati</taxon>
        <taxon>Pseudomonadota</taxon>
        <taxon>Betaproteobacteria</taxon>
        <taxon>Burkholderiales</taxon>
        <taxon>Oxalobacteraceae</taxon>
        <taxon>Telluria group</taxon>
        <taxon>Rugamonas</taxon>
    </lineage>
</organism>
<sequence>MANIINKPAEPAVEVLAHDVTPLTVNTDAGAYAKLGWIIVLCGVLGFIVWATFAPLDKGVPLSGVVAKEGNRKAVQYLQGGTIQDILVKDGDVVKAGQVLVRMNAVQADAALEVSRAQYISMRAAEARLQAELTGAKSVAFPKSLEPFKADPRTQAAMALQQQLFSSRQLALQSELAAMNETIEGLTAQAHGLEESRDNKKAELGFLREQLDNSRDLAKEGYIPRARLLDLERTYASVNGAVAEDVGNIARARRQVAEQNLRRVQRTQEFQKDVRSMLSDVQKEAESLESKIKAQDFDLAATDVKAPVDGIVVGSNVFTKGGVVGPGARMMEVVPSEDGLVVEGQLAVNLIDRVHVGLPVELIFSAFNSNRTPHIPGTVVAVAADRAVDEKTGQPYYKVRARVTPAGAKLIAAKNLDIVAGMPVELFVKTGERTMMSYLLKPIFDRSKSAMTEE</sequence>
<dbReference type="Gene3D" id="1.10.287.470">
    <property type="entry name" value="Helix hairpin bin"/>
    <property type="match status" value="1"/>
</dbReference>
<evidence type="ECO:0000256" key="5">
    <source>
        <dbReference type="ARBA" id="ARBA00022519"/>
    </source>
</evidence>
<evidence type="ECO:0000259" key="11">
    <source>
        <dbReference type="Pfam" id="PF25994"/>
    </source>
</evidence>
<feature type="domain" description="AprE-like beta-barrel" evidence="12">
    <location>
        <begin position="340"/>
        <end position="431"/>
    </location>
</feature>
<comment type="similarity">
    <text evidence="2 9">Belongs to the membrane fusion protein (MFP) (TC 8.A.1) family.</text>
</comment>
<gene>
    <name evidence="13" type="ORF">H3H37_23465</name>
</gene>
<dbReference type="PANTHER" id="PTHR30386:SF17">
    <property type="entry name" value="ALKALINE PROTEASE SECRETION PROTEIN APRE"/>
    <property type="match status" value="1"/>
</dbReference>
<dbReference type="GO" id="GO:0015031">
    <property type="term" value="P:protein transport"/>
    <property type="evidence" value="ECO:0007669"/>
    <property type="project" value="InterPro"/>
</dbReference>
<dbReference type="AlphaFoldDB" id="A0A7W2EWU9"/>
<evidence type="ECO:0000256" key="3">
    <source>
        <dbReference type="ARBA" id="ARBA00022448"/>
    </source>
</evidence>
<dbReference type="Gene3D" id="2.40.30.170">
    <property type="match status" value="1"/>
</dbReference>
<dbReference type="RefSeq" id="WP_182167062.1">
    <property type="nucleotide sequence ID" value="NZ_JACEZT010000023.1"/>
</dbReference>
<keyword evidence="14" id="KW-1185">Reference proteome</keyword>
<keyword evidence="10" id="KW-0175">Coiled coil</keyword>
<evidence type="ECO:0000259" key="12">
    <source>
        <dbReference type="Pfam" id="PF26002"/>
    </source>
</evidence>
<reference evidence="13 14" key="1">
    <citation type="submission" date="2020-07" db="EMBL/GenBank/DDBJ databases">
        <title>Novel species isolated from subtropical streams in China.</title>
        <authorList>
            <person name="Lu H."/>
        </authorList>
    </citation>
    <scope>NUCLEOTIDE SEQUENCE [LARGE SCALE GENOMIC DNA]</scope>
    <source>
        <strain evidence="13 14">LX20W</strain>
    </source>
</reference>
<dbReference type="PANTHER" id="PTHR30386">
    <property type="entry name" value="MEMBRANE FUSION SUBUNIT OF EMRAB-TOLC MULTIDRUG EFFLUX PUMP"/>
    <property type="match status" value="1"/>
</dbReference>
<protein>
    <recommendedName>
        <fullName evidence="9">Membrane fusion protein (MFP) family protein</fullName>
    </recommendedName>
</protein>
<feature type="domain" description="AprE-like long alpha-helical hairpin" evidence="11">
    <location>
        <begin position="108"/>
        <end position="295"/>
    </location>
</feature>
<dbReference type="InterPro" id="IPR010129">
    <property type="entry name" value="T1SS_HlyD"/>
</dbReference>
<evidence type="ECO:0000256" key="7">
    <source>
        <dbReference type="ARBA" id="ARBA00022989"/>
    </source>
</evidence>
<evidence type="ECO:0000256" key="4">
    <source>
        <dbReference type="ARBA" id="ARBA00022475"/>
    </source>
</evidence>
<dbReference type="GO" id="GO:0005886">
    <property type="term" value="C:plasma membrane"/>
    <property type="evidence" value="ECO:0007669"/>
    <property type="project" value="UniProtKB-SubCell"/>
</dbReference>
<keyword evidence="4 9" id="KW-1003">Cell membrane</keyword>
<dbReference type="EMBL" id="JACEZT010000023">
    <property type="protein sequence ID" value="MBA5640025.1"/>
    <property type="molecule type" value="Genomic_DNA"/>
</dbReference>
<dbReference type="Gene3D" id="2.40.50.100">
    <property type="match status" value="2"/>
</dbReference>
<feature type="transmembrane region" description="Helical" evidence="9">
    <location>
        <begin position="35"/>
        <end position="53"/>
    </location>
</feature>
<evidence type="ECO:0000256" key="2">
    <source>
        <dbReference type="ARBA" id="ARBA00009477"/>
    </source>
</evidence>
<evidence type="ECO:0000256" key="8">
    <source>
        <dbReference type="ARBA" id="ARBA00023136"/>
    </source>
</evidence>
<keyword evidence="8 9" id="KW-0472">Membrane</keyword>
<dbReference type="InterPro" id="IPR058781">
    <property type="entry name" value="HH_AprE-like"/>
</dbReference>
<dbReference type="NCBIfam" id="TIGR01843">
    <property type="entry name" value="type_I_hlyD"/>
    <property type="match status" value="1"/>
</dbReference>